<evidence type="ECO:0000256" key="6">
    <source>
        <dbReference type="ARBA" id="ARBA00022970"/>
    </source>
</evidence>
<reference evidence="11 12" key="1">
    <citation type="submission" date="2018-07" db="EMBL/GenBank/DDBJ databases">
        <title>Genome sequencing of rice bacterial endophytes.</title>
        <authorList>
            <person name="Venturi V."/>
        </authorList>
    </citation>
    <scope>NUCLEOTIDE SEQUENCE [LARGE SCALE GENOMIC DNA]</scope>
    <source>
        <strain evidence="11 12">AG1002</strain>
    </source>
</reference>
<dbReference type="AlphaFoldDB" id="A0A3D9E9F4"/>
<gene>
    <name evidence="11" type="ORF">DFO60_4794</name>
</gene>
<comment type="caution">
    <text evidence="11">The sequence shown here is derived from an EMBL/GenBank/DDBJ whole genome shotgun (WGS) entry which is preliminary data.</text>
</comment>
<evidence type="ECO:0000256" key="8">
    <source>
        <dbReference type="ARBA" id="ARBA00023136"/>
    </source>
</evidence>
<evidence type="ECO:0000256" key="5">
    <source>
        <dbReference type="ARBA" id="ARBA00022692"/>
    </source>
</evidence>
<keyword evidence="7 9" id="KW-1133">Transmembrane helix</keyword>
<dbReference type="GO" id="GO:0043190">
    <property type="term" value="C:ATP-binding cassette (ABC) transporter complex"/>
    <property type="evidence" value="ECO:0007669"/>
    <property type="project" value="InterPro"/>
</dbReference>
<evidence type="ECO:0000313" key="12">
    <source>
        <dbReference type="Proteomes" id="UP000256988"/>
    </source>
</evidence>
<evidence type="ECO:0000256" key="9">
    <source>
        <dbReference type="RuleBase" id="RU363032"/>
    </source>
</evidence>
<evidence type="ECO:0000256" key="3">
    <source>
        <dbReference type="ARBA" id="ARBA00022448"/>
    </source>
</evidence>
<dbReference type="InterPro" id="IPR035906">
    <property type="entry name" value="MetI-like_sf"/>
</dbReference>
<sequence>MTELLANWVEWFPDLWHGLLLSLQVTALALLVGIPLGLVFALGVSSRVLPLRWLSVVLVELGRGAPALILLQYFYFGLPSAHITLTAYSAAALALAYCTGAYTSEILRGGLEAVAQGQREAAEVIGLNALDSLRFVILPQALRIAIPSLLGFSIMIFQASSLCFTIALPELVSRASMIGSSTFQYMPVLVLAGLMYAALCIPAALLVGNLERRLAPERA</sequence>
<evidence type="ECO:0000256" key="7">
    <source>
        <dbReference type="ARBA" id="ARBA00022989"/>
    </source>
</evidence>
<dbReference type="PROSITE" id="PS50928">
    <property type="entry name" value="ABC_TM1"/>
    <property type="match status" value="1"/>
</dbReference>
<dbReference type="GO" id="GO:0022857">
    <property type="term" value="F:transmembrane transporter activity"/>
    <property type="evidence" value="ECO:0007669"/>
    <property type="project" value="InterPro"/>
</dbReference>
<evidence type="ECO:0000259" key="10">
    <source>
        <dbReference type="PROSITE" id="PS50928"/>
    </source>
</evidence>
<dbReference type="PANTHER" id="PTHR30614">
    <property type="entry name" value="MEMBRANE COMPONENT OF AMINO ACID ABC TRANSPORTER"/>
    <property type="match status" value="1"/>
</dbReference>
<dbReference type="GO" id="GO:0006865">
    <property type="term" value="P:amino acid transport"/>
    <property type="evidence" value="ECO:0007669"/>
    <property type="project" value="UniProtKB-KW"/>
</dbReference>
<keyword evidence="5 9" id="KW-0812">Transmembrane</keyword>
<dbReference type="InterPro" id="IPR043429">
    <property type="entry name" value="ArtM/GltK/GlnP/TcyL/YhdX-like"/>
</dbReference>
<dbReference type="InterPro" id="IPR000515">
    <property type="entry name" value="MetI-like"/>
</dbReference>
<feature type="transmembrane region" description="Helical" evidence="9">
    <location>
        <begin position="20"/>
        <end position="41"/>
    </location>
</feature>
<evidence type="ECO:0000313" key="11">
    <source>
        <dbReference type="EMBL" id="REC98999.1"/>
    </source>
</evidence>
<dbReference type="SUPFAM" id="SSF161098">
    <property type="entry name" value="MetI-like"/>
    <property type="match status" value="1"/>
</dbReference>
<keyword evidence="4" id="KW-1003">Cell membrane</keyword>
<dbReference type="Pfam" id="PF00528">
    <property type="entry name" value="BPD_transp_1"/>
    <property type="match status" value="1"/>
</dbReference>
<organism evidence="11 12">
    <name type="scientific">Ectopseudomonas oleovorans</name>
    <name type="common">Pseudomonas oleovorans</name>
    <dbReference type="NCBI Taxonomy" id="301"/>
    <lineage>
        <taxon>Bacteria</taxon>
        <taxon>Pseudomonadati</taxon>
        <taxon>Pseudomonadota</taxon>
        <taxon>Gammaproteobacteria</taxon>
        <taxon>Pseudomonadales</taxon>
        <taxon>Pseudomonadaceae</taxon>
        <taxon>Ectopseudomonas</taxon>
    </lineage>
</organism>
<dbReference type="PANTHER" id="PTHR30614:SF1">
    <property type="entry name" value="GLUTAMATE_ASPARTATE IMPORT PERMEASE PROTEIN GLTK"/>
    <property type="match status" value="1"/>
</dbReference>
<dbReference type="Proteomes" id="UP000256988">
    <property type="component" value="Unassembled WGS sequence"/>
</dbReference>
<dbReference type="InterPro" id="IPR010065">
    <property type="entry name" value="AA_ABC_transptr_permease_3TM"/>
</dbReference>
<comment type="similarity">
    <text evidence="2">Belongs to the binding-protein-dependent transport system permease family. HisMQ subfamily.</text>
</comment>
<keyword evidence="8 9" id="KW-0472">Membrane</keyword>
<feature type="transmembrane region" description="Helical" evidence="9">
    <location>
        <begin position="81"/>
        <end position="102"/>
    </location>
</feature>
<evidence type="ECO:0000256" key="4">
    <source>
        <dbReference type="ARBA" id="ARBA00022475"/>
    </source>
</evidence>
<proteinExistence type="inferred from homology"/>
<evidence type="ECO:0000256" key="2">
    <source>
        <dbReference type="ARBA" id="ARBA00010072"/>
    </source>
</evidence>
<dbReference type="EMBL" id="QRDL01000010">
    <property type="protein sequence ID" value="REC98999.1"/>
    <property type="molecule type" value="Genomic_DNA"/>
</dbReference>
<keyword evidence="3 9" id="KW-0813">Transport</keyword>
<feature type="transmembrane region" description="Helical" evidence="9">
    <location>
        <begin position="144"/>
        <end position="168"/>
    </location>
</feature>
<feature type="transmembrane region" description="Helical" evidence="9">
    <location>
        <begin position="53"/>
        <end position="75"/>
    </location>
</feature>
<evidence type="ECO:0000256" key="1">
    <source>
        <dbReference type="ARBA" id="ARBA00004429"/>
    </source>
</evidence>
<accession>A0A3D9E9F4</accession>
<feature type="transmembrane region" description="Helical" evidence="9">
    <location>
        <begin position="188"/>
        <end position="208"/>
    </location>
</feature>
<dbReference type="CDD" id="cd06261">
    <property type="entry name" value="TM_PBP2"/>
    <property type="match status" value="1"/>
</dbReference>
<comment type="subcellular location">
    <subcellularLocation>
        <location evidence="1">Cell inner membrane</location>
        <topology evidence="1">Multi-pass membrane protein</topology>
    </subcellularLocation>
    <subcellularLocation>
        <location evidence="9">Cell membrane</location>
        <topology evidence="9">Multi-pass membrane protein</topology>
    </subcellularLocation>
</comment>
<keyword evidence="6" id="KW-0029">Amino-acid transport</keyword>
<feature type="domain" description="ABC transmembrane type-1" evidence="10">
    <location>
        <begin position="15"/>
        <end position="207"/>
    </location>
</feature>
<protein>
    <submittedName>
        <fullName evidence="11">Amino acid ABC transporter membrane protein 2 (PAAT family)</fullName>
    </submittedName>
</protein>
<dbReference type="NCBIfam" id="TIGR01726">
    <property type="entry name" value="HEQRo_perm_3TM"/>
    <property type="match status" value="1"/>
</dbReference>
<dbReference type="RefSeq" id="WP_115947073.1">
    <property type="nucleotide sequence ID" value="NZ_QRDL01000010.1"/>
</dbReference>
<dbReference type="Gene3D" id="1.10.3720.10">
    <property type="entry name" value="MetI-like"/>
    <property type="match status" value="1"/>
</dbReference>
<name>A0A3D9E9F4_ECTOL</name>